<gene>
    <name evidence="2" type="ORF">ACFQDL_08505</name>
</gene>
<name>A0ABW1ZY62_9GAMM</name>
<reference evidence="3" key="1">
    <citation type="journal article" date="2019" name="Int. J. Syst. Evol. Microbiol.">
        <title>The Global Catalogue of Microorganisms (GCM) 10K type strain sequencing project: providing services to taxonomists for standard genome sequencing and annotation.</title>
        <authorList>
            <consortium name="The Broad Institute Genomics Platform"/>
            <consortium name="The Broad Institute Genome Sequencing Center for Infectious Disease"/>
            <person name="Wu L."/>
            <person name="Ma J."/>
        </authorList>
    </citation>
    <scope>NUCLEOTIDE SEQUENCE [LARGE SCALE GENOMIC DNA]</scope>
    <source>
        <strain evidence="3">NBRC 111756</strain>
    </source>
</reference>
<proteinExistence type="predicted"/>
<organism evidence="2 3">
    <name type="scientific">Marinobacterium aestuariivivens</name>
    <dbReference type="NCBI Taxonomy" id="1698799"/>
    <lineage>
        <taxon>Bacteria</taxon>
        <taxon>Pseudomonadati</taxon>
        <taxon>Pseudomonadota</taxon>
        <taxon>Gammaproteobacteria</taxon>
        <taxon>Oceanospirillales</taxon>
        <taxon>Oceanospirillaceae</taxon>
        <taxon>Marinobacterium</taxon>
    </lineage>
</organism>
<feature type="compositionally biased region" description="Low complexity" evidence="1">
    <location>
        <begin position="348"/>
        <end position="358"/>
    </location>
</feature>
<evidence type="ECO:0000313" key="3">
    <source>
        <dbReference type="Proteomes" id="UP001596422"/>
    </source>
</evidence>
<dbReference type="RefSeq" id="WP_379908631.1">
    <property type="nucleotide sequence ID" value="NZ_JBHSWE010000001.1"/>
</dbReference>
<protein>
    <submittedName>
        <fullName evidence="2">Uncharacterized protein</fullName>
    </submittedName>
</protein>
<comment type="caution">
    <text evidence="2">The sequence shown here is derived from an EMBL/GenBank/DDBJ whole genome shotgun (WGS) entry which is preliminary data.</text>
</comment>
<evidence type="ECO:0000313" key="2">
    <source>
        <dbReference type="EMBL" id="MFC6670120.1"/>
    </source>
</evidence>
<feature type="region of interest" description="Disordered" evidence="1">
    <location>
        <begin position="346"/>
        <end position="379"/>
    </location>
</feature>
<dbReference type="Proteomes" id="UP001596422">
    <property type="component" value="Unassembled WGS sequence"/>
</dbReference>
<sequence length="482" mass="52248">MRTLSKWLGLLLVPVVIAGAAYGYYWYQVKVSVDRLAESMAPFARLSYSRVVAGLDGSAGVSGVALVPAGSQDSVRIESVLLRAPDPLFYLNAEKNLRDGQWPGHLALDISGLELALNADFLTRWESLAQSMEAQTGAPAGSGVSFDALGCGDVERFDLSTTRTMGYRSLKMDALVAMDFMPRPQKLRLSSDVSIEGMAQTGIKIELSTGTSELSAGSLAMAQPTLDRVTLDYSDLGYNPRRNNFCAKQVGMAPNDFPVHHGALVQAELKRLGWSVPDPLIKAYADVQRPQAILQVTAEPPPGFGAQSLDTLTSPEQLLDLFNLRVSVNGVRQDLSGIRWSLEDEEQVAAQEAQDGDAPQAETAEGGSQEPGPDLVVDLEPPKAVEPQQQEVVINDPDVVQVMPGIVVKAREAEKTYKPTAVTQAHAYSGQPVKLRTYFGRRIEGTLVKVHNGTLEVEQRMDRGVAIFPIATDKVAELSIYR</sequence>
<dbReference type="EMBL" id="JBHSWE010000001">
    <property type="protein sequence ID" value="MFC6670120.1"/>
    <property type="molecule type" value="Genomic_DNA"/>
</dbReference>
<evidence type="ECO:0000256" key="1">
    <source>
        <dbReference type="SAM" id="MobiDB-lite"/>
    </source>
</evidence>
<keyword evidence="3" id="KW-1185">Reference proteome</keyword>
<accession>A0ABW1ZY62</accession>